<organism evidence="1 2">
    <name type="scientific">Hyaloperonospora arabidopsidis (strain Emoy2)</name>
    <name type="common">Downy mildew agent</name>
    <name type="synonym">Peronospora arabidopsidis</name>
    <dbReference type="NCBI Taxonomy" id="559515"/>
    <lineage>
        <taxon>Eukaryota</taxon>
        <taxon>Sar</taxon>
        <taxon>Stramenopiles</taxon>
        <taxon>Oomycota</taxon>
        <taxon>Peronosporomycetes</taxon>
        <taxon>Peronosporales</taxon>
        <taxon>Peronosporaceae</taxon>
        <taxon>Hyaloperonospora</taxon>
    </lineage>
</organism>
<dbReference type="HOGENOM" id="CLU_1550478_0_0_1"/>
<reference evidence="2" key="1">
    <citation type="journal article" date="2010" name="Science">
        <title>Signatures of adaptation to obligate biotrophy in the Hyaloperonospora arabidopsidis genome.</title>
        <authorList>
            <person name="Baxter L."/>
            <person name="Tripathy S."/>
            <person name="Ishaque N."/>
            <person name="Boot N."/>
            <person name="Cabral A."/>
            <person name="Kemen E."/>
            <person name="Thines M."/>
            <person name="Ah-Fong A."/>
            <person name="Anderson R."/>
            <person name="Badejoko W."/>
            <person name="Bittner-Eddy P."/>
            <person name="Boore J.L."/>
            <person name="Chibucos M.C."/>
            <person name="Coates M."/>
            <person name="Dehal P."/>
            <person name="Delehaunty K."/>
            <person name="Dong S."/>
            <person name="Downton P."/>
            <person name="Dumas B."/>
            <person name="Fabro G."/>
            <person name="Fronick C."/>
            <person name="Fuerstenberg S.I."/>
            <person name="Fulton L."/>
            <person name="Gaulin E."/>
            <person name="Govers F."/>
            <person name="Hughes L."/>
            <person name="Humphray S."/>
            <person name="Jiang R.H."/>
            <person name="Judelson H."/>
            <person name="Kamoun S."/>
            <person name="Kyung K."/>
            <person name="Meijer H."/>
            <person name="Minx P."/>
            <person name="Morris P."/>
            <person name="Nelson J."/>
            <person name="Phuntumart V."/>
            <person name="Qutob D."/>
            <person name="Rehmany A."/>
            <person name="Rougon-Cardoso A."/>
            <person name="Ryden P."/>
            <person name="Torto-Alalibo T."/>
            <person name="Studholme D."/>
            <person name="Wang Y."/>
            <person name="Win J."/>
            <person name="Wood J."/>
            <person name="Clifton S.W."/>
            <person name="Rogers J."/>
            <person name="Van den Ackerveken G."/>
            <person name="Jones J.D."/>
            <person name="McDowell J.M."/>
            <person name="Beynon J."/>
            <person name="Tyler B.M."/>
        </authorList>
    </citation>
    <scope>NUCLEOTIDE SEQUENCE [LARGE SCALE GENOMIC DNA]</scope>
    <source>
        <strain evidence="2">Emoy2</strain>
    </source>
</reference>
<dbReference type="EMBL" id="JH598060">
    <property type="status" value="NOT_ANNOTATED_CDS"/>
    <property type="molecule type" value="Genomic_DNA"/>
</dbReference>
<dbReference type="Proteomes" id="UP000011713">
    <property type="component" value="Unassembled WGS sequence"/>
</dbReference>
<keyword evidence="2" id="KW-1185">Reference proteome</keyword>
<dbReference type="VEuPathDB" id="FungiDB:HpaG803213"/>
<dbReference type="EnsemblProtists" id="HpaT803213">
    <property type="protein sequence ID" value="HpaP803213"/>
    <property type="gene ID" value="HpaG803213"/>
</dbReference>
<dbReference type="AlphaFoldDB" id="M4BAA3"/>
<reference evidence="1" key="2">
    <citation type="submission" date="2015-06" db="UniProtKB">
        <authorList>
            <consortium name="EnsemblProtists"/>
        </authorList>
    </citation>
    <scope>IDENTIFICATION</scope>
    <source>
        <strain evidence="1">Emoy2</strain>
    </source>
</reference>
<evidence type="ECO:0000313" key="1">
    <source>
        <dbReference type="EnsemblProtists" id="HpaP803213"/>
    </source>
</evidence>
<evidence type="ECO:0000313" key="2">
    <source>
        <dbReference type="Proteomes" id="UP000011713"/>
    </source>
</evidence>
<sequence>MKINFLLLLERRVLGESLKKILYRFNKVPEAIIDEYSTVSLDLLGYIETDCVQLREDETCLLEILMNRSPSNIGIKFEEDFMDAENAEVDRYNAEKLNKIGNLSRALWRLTVRPVENAGAWSEISCMRACQVFTDMPIFIIVEWRGTITLVHHIPRMVKERGNGFQCRLLRSF</sequence>
<name>M4BAA3_HYAAE</name>
<dbReference type="InParanoid" id="M4BAA3"/>
<proteinExistence type="predicted"/>
<protein>
    <submittedName>
        <fullName evidence="1">Uncharacterized protein</fullName>
    </submittedName>
</protein>
<accession>M4BAA3</accession>